<dbReference type="Proteomes" id="UP000608594">
    <property type="component" value="Unassembled WGS sequence"/>
</dbReference>
<evidence type="ECO:0000313" key="7">
    <source>
        <dbReference type="Proteomes" id="UP000608594"/>
    </source>
</evidence>
<keyword evidence="7" id="KW-1185">Reference proteome</keyword>
<dbReference type="RefSeq" id="WP_187793281.1">
    <property type="nucleotide sequence ID" value="NZ_JACOQL010000002.1"/>
</dbReference>
<evidence type="ECO:0000259" key="5">
    <source>
        <dbReference type="Pfam" id="PF25023"/>
    </source>
</evidence>
<accession>A0A926JDD7</accession>
<sequence>MSGGWLSGMTAGASSVSGSRHVDVDDSPDDTSPSLHPDAASSDGTAAISDFHQQGLAQAGAKAASNQVESTIDDGIALYNSDAVQDSLTYGPIVAAAAYGAMSAAGTGAAGMIGAAVTAAAPVAATVAVAAAVGFVGFKGGEWIGHWSMNAMGYERISDAGEMPATVGHPIAHVSGWSLGVMVVGALAAAAVIFTFGVAAVVIVAAVAVGSLAAGFASAAGQYGTNKGTIKTGSPNVYFRNKPVARVTDIVDCSEHAESKVAQGAETVFANNWPIARIGHKTTCDGTINDGVPDIAIDMDTSPIALPVDVGNENRAVNLLAIAMDILPIGGRSQRPGTSAHGNAGNAPLSSRTGCNDPIDVATGQLLEARTDIVIPGTIPLRLDRVYAPQSFGIQGACWAGTWAQHLRIERETITFQNPEGTLIVFHAPLDDVLAYNLRFPHLELLGRRSADLFIHDRKARLFYIFADEGNGVRRLARIEDRNKNAITFRYGMDGLRRVDHSDGFSLQVHSENGVIRHAVLDAADADECVFTWGYNRAGQLSEIRSSQTGFIAYQYDAQGRIISWRDAKDTFVHYEYDQNNRICKTWSNSGHLGGTIDYDIARKRTAMRTETGAVTIWHWKDDGTVWRMQDALGQVWETEWDDAYHVVARVDPLGHRTGFRFDRLGNLIARIDADGHEARWEYDLGGQLAASIDAAGNRTEFRHDENGNLVGSTDPLGRISSLGLGQKGEVLRIDLPGGAQQRIYYDPLLRPSKQRDPDGNEIRMGYDTEGRMRWFTDEVGATTRYDMMRGPDNPRGAIRQIETEDLALSTVSWDSEGQLSAITDPSGSTRYFRFGAFDLPLNTVDASGHRLRLEYDRELRLTAVINEMGQRYEFLYDAVGQLIAEKDYSGQVTRYNHDPAGRVIQRIAADGVRTNYAYSPAGRLLSQSVEEAPEQGETHFEYDPRGLLIKARNKVATVEYEYDAIGRIISERLNGRQISSEYSVAGQRIARSGDVLHLTSGWTRAGLPVEMKIGNHAPLKFRHDPRGLEQMRQSQAGFTLAQSHNVMGTLAEQLAGPMAHMPDDVRIGGLSAGSYRGYGAGTAVGVQRSYEWDRVGRAIAVNDYRAGQTRFDYDLRGQVITTRVDRPDGRSALSHFEYDPARNIAAVIQSGREQAVETSAGRVRRRGAVSYRHDACGRVVEKRVEENGFRPRVWRMAWDGLSQLAALETPEGEIWHYAYDPLGRRVARLLDGNGGVAYQWEGDRLIAEAPMTASGEVCWGSARYWVYESNSFRPLAQIENGTLHYIVTDHIGTPRELFSEDGEQISWRAEWSLWGEMAGHRQPKAANDDIPPINCPIRFQGQWYDPESGLHYNRFRYYDAEATQYLSPDPIGLEGGLRPQAYVADPNGWVDPLGLACCKPIWSQTSQKSPVENAFSHWNSHKSEFPELENSLQYVNAARNFVSNPPTSTLTKIRPNGDVLRYDPHTNTFGAMNAAGAPKTMFRPKDGMLYWNDQ</sequence>
<dbReference type="InterPro" id="IPR056823">
    <property type="entry name" value="TEN-like_YD-shell"/>
</dbReference>
<proteinExistence type="predicted"/>
<keyword evidence="3" id="KW-1133">Transmembrane helix</keyword>
<organism evidence="6 7">
    <name type="scientific">Paracoccus amoyensis</name>
    <dbReference type="NCBI Taxonomy" id="2760093"/>
    <lineage>
        <taxon>Bacteria</taxon>
        <taxon>Pseudomonadati</taxon>
        <taxon>Pseudomonadota</taxon>
        <taxon>Alphaproteobacteria</taxon>
        <taxon>Rhodobacterales</taxon>
        <taxon>Paracoccaceae</taxon>
        <taxon>Paracoccus</taxon>
    </lineage>
</organism>
<evidence type="ECO:0000256" key="2">
    <source>
        <dbReference type="SAM" id="MobiDB-lite"/>
    </source>
</evidence>
<dbReference type="Pfam" id="PF05593">
    <property type="entry name" value="RHS_repeat"/>
    <property type="match status" value="2"/>
</dbReference>
<feature type="domain" description="Teneurin-like YD-shell" evidence="5">
    <location>
        <begin position="1104"/>
        <end position="1370"/>
    </location>
</feature>
<dbReference type="InterPro" id="IPR022385">
    <property type="entry name" value="Rhs_assc_core"/>
</dbReference>
<keyword evidence="3" id="KW-0472">Membrane</keyword>
<comment type="caution">
    <text evidence="6">The sequence shown here is derived from an EMBL/GenBank/DDBJ whole genome shotgun (WGS) entry which is preliminary data.</text>
</comment>
<dbReference type="PANTHER" id="PTHR32305">
    <property type="match status" value="1"/>
</dbReference>
<dbReference type="InterPro" id="IPR045351">
    <property type="entry name" value="DUF6531"/>
</dbReference>
<feature type="transmembrane region" description="Helical" evidence="3">
    <location>
        <begin position="179"/>
        <end position="209"/>
    </location>
</feature>
<dbReference type="InterPro" id="IPR031325">
    <property type="entry name" value="RHS_repeat"/>
</dbReference>
<dbReference type="InterPro" id="IPR006530">
    <property type="entry name" value="YD"/>
</dbReference>
<keyword evidence="3" id="KW-0812">Transmembrane</keyword>
<dbReference type="InterPro" id="IPR008727">
    <property type="entry name" value="PAAR_motif"/>
</dbReference>
<feature type="domain" description="Teneurin-like YD-shell" evidence="5">
    <location>
        <begin position="851"/>
        <end position="976"/>
    </location>
</feature>
<dbReference type="Pfam" id="PF25023">
    <property type="entry name" value="TEN_YD-shell"/>
    <property type="match status" value="2"/>
</dbReference>
<evidence type="ECO:0000256" key="1">
    <source>
        <dbReference type="ARBA" id="ARBA00022737"/>
    </source>
</evidence>
<evidence type="ECO:0000313" key="6">
    <source>
        <dbReference type="EMBL" id="MBC9246833.1"/>
    </source>
</evidence>
<feature type="region of interest" description="Disordered" evidence="2">
    <location>
        <begin position="333"/>
        <end position="353"/>
    </location>
</feature>
<dbReference type="EMBL" id="JACOQL010000002">
    <property type="protein sequence ID" value="MBC9246833.1"/>
    <property type="molecule type" value="Genomic_DNA"/>
</dbReference>
<gene>
    <name evidence="6" type="ORF">H4P12_08920</name>
</gene>
<dbReference type="NCBIfam" id="TIGR03696">
    <property type="entry name" value="Rhs_assc_core"/>
    <property type="match status" value="1"/>
</dbReference>
<dbReference type="NCBIfam" id="TIGR01643">
    <property type="entry name" value="YD_repeat_2x"/>
    <property type="match status" value="7"/>
</dbReference>
<dbReference type="CDD" id="cd14742">
    <property type="entry name" value="PAAR_RHS"/>
    <property type="match status" value="1"/>
</dbReference>
<feature type="domain" description="DUF6531" evidence="4">
    <location>
        <begin position="357"/>
        <end position="426"/>
    </location>
</feature>
<dbReference type="PANTHER" id="PTHR32305:SF15">
    <property type="entry name" value="PROTEIN RHSA-RELATED"/>
    <property type="match status" value="1"/>
</dbReference>
<dbReference type="Pfam" id="PF20148">
    <property type="entry name" value="DUF6531"/>
    <property type="match status" value="1"/>
</dbReference>
<keyword evidence="1" id="KW-0677">Repeat</keyword>
<name>A0A926JDD7_9RHOB</name>
<dbReference type="InterPro" id="IPR050708">
    <property type="entry name" value="T6SS_VgrG/RHS"/>
</dbReference>
<evidence type="ECO:0000256" key="3">
    <source>
        <dbReference type="SAM" id="Phobius"/>
    </source>
</evidence>
<dbReference type="Pfam" id="PF05488">
    <property type="entry name" value="PAAR_motif"/>
    <property type="match status" value="1"/>
</dbReference>
<protein>
    <submittedName>
        <fullName evidence="6">PAAR domain-containing protein</fullName>
    </submittedName>
</protein>
<evidence type="ECO:0000259" key="4">
    <source>
        <dbReference type="Pfam" id="PF20148"/>
    </source>
</evidence>
<feature type="region of interest" description="Disordered" evidence="2">
    <location>
        <begin position="1"/>
        <end position="44"/>
    </location>
</feature>
<dbReference type="Gene3D" id="2.180.10.10">
    <property type="entry name" value="RHS repeat-associated core"/>
    <property type="match status" value="2"/>
</dbReference>
<dbReference type="Gene3D" id="2.60.200.60">
    <property type="match status" value="1"/>
</dbReference>
<reference evidence="6" key="1">
    <citation type="submission" date="2020-08" db="EMBL/GenBank/DDBJ databases">
        <title>Paracoccus amoyensis sp. nov., isolated from the surface seawater at coast of Xiamen, Fujian.</title>
        <authorList>
            <person name="Lyu L."/>
        </authorList>
    </citation>
    <scope>NUCLEOTIDE SEQUENCE</scope>
    <source>
        <strain evidence="6">11-3</strain>
    </source>
</reference>